<comment type="subcellular location">
    <subcellularLocation>
        <location evidence="1">Mitochondrion</location>
    </subcellularLocation>
</comment>
<proteinExistence type="inferred from homology"/>
<reference evidence="5" key="2">
    <citation type="submission" date="2021-08" db="EMBL/GenBank/DDBJ databases">
        <authorList>
            <person name="Eriksson T."/>
        </authorList>
    </citation>
    <scope>NUCLEOTIDE SEQUENCE</scope>
    <source>
        <strain evidence="5">Stoneville</strain>
        <tissue evidence="5">Whole head</tissue>
    </source>
</reference>
<comment type="similarity">
    <text evidence="2">Belongs to the ATPase inhibitor family.</text>
</comment>
<dbReference type="GO" id="GO:0042030">
    <property type="term" value="F:ATPase inhibitor activity"/>
    <property type="evidence" value="ECO:0007669"/>
    <property type="project" value="InterPro"/>
</dbReference>
<reference evidence="5" key="1">
    <citation type="journal article" date="2020" name="J Insects Food Feed">
        <title>The yellow mealworm (Tenebrio molitor) genome: a resource for the emerging insects as food and feed industry.</title>
        <authorList>
            <person name="Eriksson T."/>
            <person name="Andere A."/>
            <person name="Kelstrup H."/>
            <person name="Emery V."/>
            <person name="Picard C."/>
        </authorList>
    </citation>
    <scope>NUCLEOTIDE SEQUENCE</scope>
    <source>
        <strain evidence="5">Stoneville</strain>
        <tissue evidence="5">Whole head</tissue>
    </source>
</reference>
<keyword evidence="3" id="KW-0496">Mitochondrion</keyword>
<feature type="region of interest" description="Disordered" evidence="4">
    <location>
        <begin position="191"/>
        <end position="219"/>
    </location>
</feature>
<dbReference type="Pfam" id="PF04568">
    <property type="entry name" value="IATP"/>
    <property type="match status" value="1"/>
</dbReference>
<keyword evidence="6" id="KW-1185">Reference proteome</keyword>
<dbReference type="AlphaFoldDB" id="A0A8J6L9E3"/>
<dbReference type="EMBL" id="JABDTM020026418">
    <property type="protein sequence ID" value="KAH0811957.1"/>
    <property type="molecule type" value="Genomic_DNA"/>
</dbReference>
<protein>
    <submittedName>
        <fullName evidence="5">Uncharacterized protein</fullName>
    </submittedName>
</protein>
<organism evidence="5 6">
    <name type="scientific">Tenebrio molitor</name>
    <name type="common">Yellow mealworm beetle</name>
    <dbReference type="NCBI Taxonomy" id="7067"/>
    <lineage>
        <taxon>Eukaryota</taxon>
        <taxon>Metazoa</taxon>
        <taxon>Ecdysozoa</taxon>
        <taxon>Arthropoda</taxon>
        <taxon>Hexapoda</taxon>
        <taxon>Insecta</taxon>
        <taxon>Pterygota</taxon>
        <taxon>Neoptera</taxon>
        <taxon>Endopterygota</taxon>
        <taxon>Coleoptera</taxon>
        <taxon>Polyphaga</taxon>
        <taxon>Cucujiformia</taxon>
        <taxon>Tenebrionidae</taxon>
        <taxon>Tenebrio</taxon>
    </lineage>
</organism>
<evidence type="ECO:0000256" key="4">
    <source>
        <dbReference type="SAM" id="MobiDB-lite"/>
    </source>
</evidence>
<sequence length="586" mass="64988">MMRKKVAKRTEEIAGARIRKLDGDGLFMARLAMVLKCYVTLNWNPRTLSEMPCTGDLDKDLTAAIIGSAKVHCLTRTNRISNKISFKYLESTGGPFQAALRSGGKGLDCFTNTFTAPPELLATNGVIHKERLQPLITQKYAVGFFVRRYANGSGSGTVNNPDGIFSEREAAQENRYFRQKAADDLKKLKAELKKRKRRKKEGQDSSDVESGEGQGGGKGSVVAVCQIRRLRHKITMFRRSQLVTRPNPASDLLRRLFAEKVPDEQNPESGGGSGESRYFRKKISDNLRRVKESVRRRRRKRDRPDLEDENHFSSGRGAEASRCERVGLLLARWVSIYTQTVHQTCADLQNDRVMYSKGFGTVFDEGATPSIDTLNLSVDNTKAHGDRPNVNQLKSSTRSCCRLISGGVSGLVADIRYDMKVVESLPTMACWNLKKLAGRVVNAGLDGNSDPSCRRSSRGPVNPDDRTFTPTPGGTYMIRGADPESTMNQSETDPEPTRSRAGAHPEPTRSPPVADVYLLLKQATTNEIDVKFTPLKIPRRFLSKIDVCVGPTRSSDCVKADQSSTGDFPTVRHELEVDGRLGREGK</sequence>
<feature type="region of interest" description="Disordered" evidence="4">
    <location>
        <begin position="258"/>
        <end position="278"/>
    </location>
</feature>
<accession>A0A8J6L9E3</accession>
<feature type="region of interest" description="Disordered" evidence="4">
    <location>
        <begin position="444"/>
        <end position="511"/>
    </location>
</feature>
<comment type="caution">
    <text evidence="5">The sequence shown here is derived from an EMBL/GenBank/DDBJ whole genome shotgun (WGS) entry which is preliminary data.</text>
</comment>
<feature type="region of interest" description="Disordered" evidence="4">
    <location>
        <begin position="290"/>
        <end position="315"/>
    </location>
</feature>
<evidence type="ECO:0000256" key="3">
    <source>
        <dbReference type="ARBA" id="ARBA00023128"/>
    </source>
</evidence>
<evidence type="ECO:0000256" key="1">
    <source>
        <dbReference type="ARBA" id="ARBA00004173"/>
    </source>
</evidence>
<dbReference type="GO" id="GO:0005739">
    <property type="term" value="C:mitochondrion"/>
    <property type="evidence" value="ECO:0007669"/>
    <property type="project" value="UniProtKB-SubCell"/>
</dbReference>
<evidence type="ECO:0000313" key="6">
    <source>
        <dbReference type="Proteomes" id="UP000719412"/>
    </source>
</evidence>
<dbReference type="Gene3D" id="1.20.5.500">
    <property type="entry name" value="Single helix bin"/>
    <property type="match status" value="1"/>
</dbReference>
<name>A0A8J6L9E3_TENMO</name>
<evidence type="ECO:0000256" key="2">
    <source>
        <dbReference type="ARBA" id="ARBA00010901"/>
    </source>
</evidence>
<gene>
    <name evidence="5" type="ORF">GEV33_010834</name>
</gene>
<dbReference type="Proteomes" id="UP000719412">
    <property type="component" value="Unassembled WGS sequence"/>
</dbReference>
<evidence type="ECO:0000313" key="5">
    <source>
        <dbReference type="EMBL" id="KAH0811957.1"/>
    </source>
</evidence>
<dbReference type="InterPro" id="IPR007648">
    <property type="entry name" value="ATPase_inhibitor_mt"/>
</dbReference>